<evidence type="ECO:0000313" key="2">
    <source>
        <dbReference type="Proteomes" id="UP001159428"/>
    </source>
</evidence>
<dbReference type="EMBL" id="CALNXJ010000063">
    <property type="protein sequence ID" value="CAH3157157.1"/>
    <property type="molecule type" value="Genomic_DNA"/>
</dbReference>
<organism evidence="1 2">
    <name type="scientific">Pocillopora meandrina</name>
    <dbReference type="NCBI Taxonomy" id="46732"/>
    <lineage>
        <taxon>Eukaryota</taxon>
        <taxon>Metazoa</taxon>
        <taxon>Cnidaria</taxon>
        <taxon>Anthozoa</taxon>
        <taxon>Hexacorallia</taxon>
        <taxon>Scleractinia</taxon>
        <taxon>Astrocoeniina</taxon>
        <taxon>Pocilloporidae</taxon>
        <taxon>Pocillopora</taxon>
    </lineage>
</organism>
<proteinExistence type="predicted"/>
<name>A0AAU9XS12_9CNID</name>
<sequence>MNSNGLILLEFCTRFQLSIMGTRFQLKDSLKNTWQHLRSKHWHQLDHVLSNKAAKSYVSLTKINRAANCFNDHKLLISKCLFSIKNKKRGTRPPKKLDTRLDDDKKVLLEQLSTCNTDVDELRVVLQNAAAHVFGKKKKVQNDWFDDQDDAIQKLLQDKNMDRHVLRRRIRELKNNWFRHRAEEAERYSQEKNHRDFYATLNAVYGPRSRTSHPVKSKDGELLTAPDMIKERWVEHFCDLLNQPTDADLTIADGIDQLPVIESMSCPIEEQELDEALRNT</sequence>
<dbReference type="Proteomes" id="UP001159428">
    <property type="component" value="Unassembled WGS sequence"/>
</dbReference>
<comment type="caution">
    <text evidence="1">The sequence shown here is derived from an EMBL/GenBank/DDBJ whole genome shotgun (WGS) entry which is preliminary data.</text>
</comment>
<dbReference type="AlphaFoldDB" id="A0AAU9XS12"/>
<keyword evidence="2" id="KW-1185">Reference proteome</keyword>
<reference evidence="1 2" key="1">
    <citation type="submission" date="2022-05" db="EMBL/GenBank/DDBJ databases">
        <authorList>
            <consortium name="Genoscope - CEA"/>
            <person name="William W."/>
        </authorList>
    </citation>
    <scope>NUCLEOTIDE SEQUENCE [LARGE SCALE GENOMIC DNA]</scope>
</reference>
<evidence type="ECO:0000313" key="1">
    <source>
        <dbReference type="EMBL" id="CAH3157157.1"/>
    </source>
</evidence>
<gene>
    <name evidence="1" type="ORF">PMEA_00029870</name>
</gene>
<protein>
    <submittedName>
        <fullName evidence="1">Uncharacterized protein</fullName>
    </submittedName>
</protein>
<accession>A0AAU9XS12</accession>